<name>A0A0B1SN49_OESDE</name>
<proteinExistence type="predicted"/>
<sequence length="283" mass="31976">MVQKNGSPVLLEVNACPSLTINHGGPGNDIRQRSVVDEVIKIPLVRDTLLLVTGQLEDGGLVSSPSNGVWRSTDDLSSTKKKPHLSEIFPNRYGRQAASLLFLDRVVYIFMQYSSSQDDSLVHLSGLKRFVRECGFEGLFSPGELETMYSDICQYYSGNCSIEKGIFFHGFLSFLIYIAEHRFRSEPSLKAQLQRLFDTVTNALRSKGVRSRRLRREEFESKTGLGKKIYLLPSRAHINKRRSKSCEPLKVNGRSNEGNADRNNNKESQPMLPPIHRSKQIQS</sequence>
<dbReference type="AlphaFoldDB" id="A0A0B1SN49"/>
<reference evidence="2 3" key="1">
    <citation type="submission" date="2014-03" db="EMBL/GenBank/DDBJ databases">
        <title>Draft genome of the hookworm Oesophagostomum dentatum.</title>
        <authorList>
            <person name="Mitreva M."/>
        </authorList>
    </citation>
    <scope>NUCLEOTIDE SEQUENCE [LARGE SCALE GENOMIC DNA]</scope>
    <source>
        <strain evidence="2 3">OD-Hann</strain>
    </source>
</reference>
<evidence type="ECO:0000313" key="2">
    <source>
        <dbReference type="EMBL" id="KHJ86743.1"/>
    </source>
</evidence>
<dbReference type="EMBL" id="KN559521">
    <property type="protein sequence ID" value="KHJ86743.1"/>
    <property type="molecule type" value="Genomic_DNA"/>
</dbReference>
<evidence type="ECO:0000313" key="3">
    <source>
        <dbReference type="Proteomes" id="UP000053660"/>
    </source>
</evidence>
<accession>A0A0B1SN49</accession>
<gene>
    <name evidence="2" type="ORF">OESDEN_13497</name>
</gene>
<keyword evidence="3" id="KW-1185">Reference proteome</keyword>
<dbReference type="Proteomes" id="UP000053660">
    <property type="component" value="Unassembled WGS sequence"/>
</dbReference>
<feature type="region of interest" description="Disordered" evidence="1">
    <location>
        <begin position="242"/>
        <end position="283"/>
    </location>
</feature>
<dbReference type="OrthoDB" id="5875332at2759"/>
<organism evidence="2 3">
    <name type="scientific">Oesophagostomum dentatum</name>
    <name type="common">Nodular worm</name>
    <dbReference type="NCBI Taxonomy" id="61180"/>
    <lineage>
        <taxon>Eukaryota</taxon>
        <taxon>Metazoa</taxon>
        <taxon>Ecdysozoa</taxon>
        <taxon>Nematoda</taxon>
        <taxon>Chromadorea</taxon>
        <taxon>Rhabditida</taxon>
        <taxon>Rhabditina</taxon>
        <taxon>Rhabditomorpha</taxon>
        <taxon>Strongyloidea</taxon>
        <taxon>Strongylidae</taxon>
        <taxon>Oesophagostomum</taxon>
    </lineage>
</organism>
<protein>
    <submittedName>
        <fullName evidence="2">Uncharacterized protein</fullName>
    </submittedName>
</protein>
<evidence type="ECO:0000256" key="1">
    <source>
        <dbReference type="SAM" id="MobiDB-lite"/>
    </source>
</evidence>